<dbReference type="Proteomes" id="UP000029868">
    <property type="component" value="Unassembled WGS sequence"/>
</dbReference>
<evidence type="ECO:0000313" key="3">
    <source>
        <dbReference type="Proteomes" id="UP000029868"/>
    </source>
</evidence>
<dbReference type="PATRIC" id="fig|28229.3.peg.3205"/>
<protein>
    <recommendedName>
        <fullName evidence="4">CBM11 domain-containing protein</fullName>
    </recommendedName>
</protein>
<dbReference type="OrthoDB" id="6294568at2"/>
<comment type="caution">
    <text evidence="2">The sequence shown here is derived from an EMBL/GenBank/DDBJ whole genome shotgun (WGS) entry which is preliminary data.</text>
</comment>
<accession>A0A099KKC9</accession>
<reference evidence="2 3" key="1">
    <citation type="submission" date="2014-08" db="EMBL/GenBank/DDBJ databases">
        <title>Genomic and Phenotypic Diversity of Colwellia psychrerythraea strains from Disparate Marine Basins.</title>
        <authorList>
            <person name="Techtmann S.M."/>
            <person name="Stelling S.C."/>
            <person name="Utturkar S.M."/>
            <person name="Alshibli N."/>
            <person name="Harris A."/>
            <person name="Brown S.D."/>
            <person name="Hazen T.C."/>
        </authorList>
    </citation>
    <scope>NUCLEOTIDE SEQUENCE [LARGE SCALE GENOMIC DNA]</scope>
    <source>
        <strain evidence="2 3">GAB14E</strain>
    </source>
</reference>
<dbReference type="RefSeq" id="WP_052093842.1">
    <property type="nucleotide sequence ID" value="NZ_JQEC01000044.1"/>
</dbReference>
<dbReference type="AlphaFoldDB" id="A0A099KKC9"/>
<evidence type="ECO:0000256" key="1">
    <source>
        <dbReference type="SAM" id="SignalP"/>
    </source>
</evidence>
<name>A0A099KKC9_COLPS</name>
<proteinExistence type="predicted"/>
<keyword evidence="1" id="KW-0732">Signal</keyword>
<evidence type="ECO:0000313" key="2">
    <source>
        <dbReference type="EMBL" id="KGJ90881.1"/>
    </source>
</evidence>
<organism evidence="2 3">
    <name type="scientific">Colwellia psychrerythraea</name>
    <name type="common">Vibrio psychroerythus</name>
    <dbReference type="NCBI Taxonomy" id="28229"/>
    <lineage>
        <taxon>Bacteria</taxon>
        <taxon>Pseudomonadati</taxon>
        <taxon>Pseudomonadota</taxon>
        <taxon>Gammaproteobacteria</taxon>
        <taxon>Alteromonadales</taxon>
        <taxon>Colwelliaceae</taxon>
        <taxon>Colwellia</taxon>
    </lineage>
</organism>
<gene>
    <name evidence="2" type="ORF">GAB14E_0545</name>
</gene>
<feature type="signal peptide" evidence="1">
    <location>
        <begin position="1"/>
        <end position="25"/>
    </location>
</feature>
<evidence type="ECO:0008006" key="4">
    <source>
        <dbReference type="Google" id="ProtNLM"/>
    </source>
</evidence>
<feature type="chain" id="PRO_5001948507" description="CBM11 domain-containing protein" evidence="1">
    <location>
        <begin position="26"/>
        <end position="193"/>
    </location>
</feature>
<dbReference type="EMBL" id="JQEC01000044">
    <property type="protein sequence ID" value="KGJ90881.1"/>
    <property type="molecule type" value="Genomic_DNA"/>
</dbReference>
<sequence length="193" mass="22061">MTFLKLILLASIASLLLLISIPSKAETQFAPLDKHQWTYDTDPYGSEAIINEKLIRHGGIWIKFKRVPRVDVKRNSWIELIHKLPTASLAGNQKIRLTYQCDMPLIIKLSQQEYGKNGDQSYAHYQIKLPATKQWLTKEVALKDFYRPEWTPASSKDYGLLPEHINAIYLTPSMTDKDGGEAILQVRAIELLP</sequence>